<comment type="caution">
    <text evidence="2">The sequence shown here is derived from an EMBL/GenBank/DDBJ whole genome shotgun (WGS) entry which is preliminary data.</text>
</comment>
<protein>
    <recommendedName>
        <fullName evidence="1">F-box domain-containing protein</fullName>
    </recommendedName>
</protein>
<keyword evidence="3" id="KW-1185">Reference proteome</keyword>
<dbReference type="Proteomes" id="UP001275084">
    <property type="component" value="Unassembled WGS sequence"/>
</dbReference>
<name>A0AAJ0MF19_9PEZI</name>
<reference evidence="2" key="2">
    <citation type="submission" date="2023-06" db="EMBL/GenBank/DDBJ databases">
        <authorList>
            <consortium name="Lawrence Berkeley National Laboratory"/>
            <person name="Haridas S."/>
            <person name="Hensen N."/>
            <person name="Bonometti L."/>
            <person name="Westerberg I."/>
            <person name="Brannstrom I.O."/>
            <person name="Guillou S."/>
            <person name="Cros-Aarteil S."/>
            <person name="Calhoun S."/>
            <person name="Kuo A."/>
            <person name="Mondo S."/>
            <person name="Pangilinan J."/>
            <person name="Riley R."/>
            <person name="Labutti K."/>
            <person name="Andreopoulos B."/>
            <person name="Lipzen A."/>
            <person name="Chen C."/>
            <person name="Yanf M."/>
            <person name="Daum C."/>
            <person name="Ng V."/>
            <person name="Clum A."/>
            <person name="Steindorff A."/>
            <person name="Ohm R."/>
            <person name="Martin F."/>
            <person name="Silar P."/>
            <person name="Natvig D."/>
            <person name="Lalanne C."/>
            <person name="Gautier V."/>
            <person name="Ament-Velasquez S.L."/>
            <person name="Kruys A."/>
            <person name="Hutchinson M.I."/>
            <person name="Powell A.J."/>
            <person name="Barry K."/>
            <person name="Miller A.N."/>
            <person name="Grigoriev I.V."/>
            <person name="Debuchy R."/>
            <person name="Gladieux P."/>
            <person name="Thoren M.H."/>
            <person name="Johannesson H."/>
        </authorList>
    </citation>
    <scope>NUCLEOTIDE SEQUENCE</scope>
    <source>
        <strain evidence="2">CBS 955.72</strain>
    </source>
</reference>
<dbReference type="EMBL" id="JAUIQD010000004">
    <property type="protein sequence ID" value="KAK3354085.1"/>
    <property type="molecule type" value="Genomic_DNA"/>
</dbReference>
<proteinExistence type="predicted"/>
<evidence type="ECO:0000313" key="2">
    <source>
        <dbReference type="EMBL" id="KAK3354085.1"/>
    </source>
</evidence>
<dbReference type="Pfam" id="PF12937">
    <property type="entry name" value="F-box-like"/>
    <property type="match status" value="1"/>
</dbReference>
<evidence type="ECO:0000313" key="3">
    <source>
        <dbReference type="Proteomes" id="UP001275084"/>
    </source>
</evidence>
<dbReference type="CDD" id="cd09917">
    <property type="entry name" value="F-box_SF"/>
    <property type="match status" value="1"/>
</dbReference>
<evidence type="ECO:0000259" key="1">
    <source>
        <dbReference type="PROSITE" id="PS50181"/>
    </source>
</evidence>
<gene>
    <name evidence="2" type="ORF">B0T25DRAFT_545965</name>
</gene>
<feature type="domain" description="F-box" evidence="1">
    <location>
        <begin position="1"/>
        <end position="46"/>
    </location>
</feature>
<accession>A0AAJ0MF19</accession>
<dbReference type="PROSITE" id="PS50181">
    <property type="entry name" value="FBOX"/>
    <property type="match status" value="1"/>
</dbReference>
<dbReference type="AlphaFoldDB" id="A0AAJ0MF19"/>
<dbReference type="InterPro" id="IPR001810">
    <property type="entry name" value="F-box_dom"/>
</dbReference>
<organism evidence="2 3">
    <name type="scientific">Lasiosphaeria hispida</name>
    <dbReference type="NCBI Taxonomy" id="260671"/>
    <lineage>
        <taxon>Eukaryota</taxon>
        <taxon>Fungi</taxon>
        <taxon>Dikarya</taxon>
        <taxon>Ascomycota</taxon>
        <taxon>Pezizomycotina</taxon>
        <taxon>Sordariomycetes</taxon>
        <taxon>Sordariomycetidae</taxon>
        <taxon>Sordariales</taxon>
        <taxon>Lasiosphaeriaceae</taxon>
        <taxon>Lasiosphaeria</taxon>
    </lineage>
</organism>
<reference evidence="2" key="1">
    <citation type="journal article" date="2023" name="Mol. Phylogenet. Evol.">
        <title>Genome-scale phylogeny and comparative genomics of the fungal order Sordariales.</title>
        <authorList>
            <person name="Hensen N."/>
            <person name="Bonometti L."/>
            <person name="Westerberg I."/>
            <person name="Brannstrom I.O."/>
            <person name="Guillou S."/>
            <person name="Cros-Aarteil S."/>
            <person name="Calhoun S."/>
            <person name="Haridas S."/>
            <person name="Kuo A."/>
            <person name="Mondo S."/>
            <person name="Pangilinan J."/>
            <person name="Riley R."/>
            <person name="LaButti K."/>
            <person name="Andreopoulos B."/>
            <person name="Lipzen A."/>
            <person name="Chen C."/>
            <person name="Yan M."/>
            <person name="Daum C."/>
            <person name="Ng V."/>
            <person name="Clum A."/>
            <person name="Steindorff A."/>
            <person name="Ohm R.A."/>
            <person name="Martin F."/>
            <person name="Silar P."/>
            <person name="Natvig D.O."/>
            <person name="Lalanne C."/>
            <person name="Gautier V."/>
            <person name="Ament-Velasquez S.L."/>
            <person name="Kruys A."/>
            <person name="Hutchinson M.I."/>
            <person name="Powell A.J."/>
            <person name="Barry K."/>
            <person name="Miller A.N."/>
            <person name="Grigoriev I.V."/>
            <person name="Debuchy R."/>
            <person name="Gladieux P."/>
            <person name="Hiltunen Thoren M."/>
            <person name="Johannesson H."/>
        </authorList>
    </citation>
    <scope>NUCLEOTIDE SEQUENCE</scope>
    <source>
        <strain evidence="2">CBS 955.72</strain>
    </source>
</reference>
<sequence>MTALLSLPTEILQDILKELPDSSILSFCRTCKAALDFAERLLYRAISWQFSEPHAEHPIHAFMRAISHRPALASHVKTAELLSGTDAWGWDDALPNCPAPPDVQEVWMECLGRQQIPLFMANRFEVETLEGAPAALMGLLLSALPALETLVTDYAMMQGSHLPGAIFEHNNLKLKLRNMAIRNNLDSRIIRPSEPPWVQAVFCVPSLEHLCTVLPRVSEDQITGANLPVLRSLKLVDHLTEPDAISTLLSKAPKLESLTYFLIEDTDDLAADADYERSHQNEWAAFVEALSHVAASFKTLKISIDEAATSDYPPDTMDGEWMMGISRRRGRIPSLRHLIHLAKLEIPIYLLLGFSAEHRTPLSSILPPSLRKLYLRDDHVYDDDLVGATSEDVVSMISSYLLDRSSTGVTVPLQELRIKLRGRGITDRFDNACIKAVAELASAENLRVLESLGRRVGVKVTIHRRKNTYISTEQDVIDVVDELVLYDPHAALDGKIFGTGEGEREIEGYASRRRLKMARVFYSNT</sequence>